<feature type="domain" description="NB-ARC" evidence="5">
    <location>
        <begin position="164"/>
        <end position="321"/>
    </location>
</feature>
<dbReference type="GO" id="GO:0006952">
    <property type="term" value="P:defense response"/>
    <property type="evidence" value="ECO:0007669"/>
    <property type="project" value="UniProtKB-KW"/>
</dbReference>
<dbReference type="Pfam" id="PF00931">
    <property type="entry name" value="NB-ARC"/>
    <property type="match status" value="1"/>
</dbReference>
<comment type="similarity">
    <text evidence="1">Belongs to the disease resistance NB-LRR family.</text>
</comment>
<evidence type="ECO:0000313" key="7">
    <source>
        <dbReference type="EMBL" id="KAF8396805.1"/>
    </source>
</evidence>
<dbReference type="AlphaFoldDB" id="A0A834YZJ7"/>
<keyword evidence="4" id="KW-0732">Signal</keyword>
<organism evidence="7 8">
    <name type="scientific">Tetracentron sinense</name>
    <name type="common">Spur-leaf</name>
    <dbReference type="NCBI Taxonomy" id="13715"/>
    <lineage>
        <taxon>Eukaryota</taxon>
        <taxon>Viridiplantae</taxon>
        <taxon>Streptophyta</taxon>
        <taxon>Embryophyta</taxon>
        <taxon>Tracheophyta</taxon>
        <taxon>Spermatophyta</taxon>
        <taxon>Magnoliopsida</taxon>
        <taxon>Trochodendrales</taxon>
        <taxon>Trochodendraceae</taxon>
        <taxon>Tetracentron</taxon>
    </lineage>
</organism>
<dbReference type="SUPFAM" id="SSF52540">
    <property type="entry name" value="P-loop containing nucleoside triphosphate hydrolases"/>
    <property type="match status" value="1"/>
</dbReference>
<name>A0A834YZJ7_TETSI</name>
<keyword evidence="3" id="KW-0067">ATP-binding</keyword>
<feature type="chain" id="PRO_5032297409" evidence="4">
    <location>
        <begin position="17"/>
        <end position="1028"/>
    </location>
</feature>
<evidence type="ECO:0000256" key="4">
    <source>
        <dbReference type="SAM" id="SignalP"/>
    </source>
</evidence>
<reference evidence="7 8" key="1">
    <citation type="submission" date="2020-04" db="EMBL/GenBank/DDBJ databases">
        <title>Plant Genome Project.</title>
        <authorList>
            <person name="Zhang R.-G."/>
        </authorList>
    </citation>
    <scope>NUCLEOTIDE SEQUENCE [LARGE SCALE GENOMIC DNA]</scope>
    <source>
        <strain evidence="7">YNK0</strain>
        <tissue evidence="7">Leaf</tissue>
    </source>
</reference>
<protein>
    <submittedName>
        <fullName evidence="7">Uncharacterized protein</fullName>
    </submittedName>
</protein>
<dbReference type="InterPro" id="IPR057135">
    <property type="entry name" value="At4g27190-like_LRR"/>
</dbReference>
<keyword evidence="8" id="KW-1185">Reference proteome</keyword>
<dbReference type="GO" id="GO:0005524">
    <property type="term" value="F:ATP binding"/>
    <property type="evidence" value="ECO:0007669"/>
    <property type="project" value="UniProtKB-KW"/>
</dbReference>
<dbReference type="SUPFAM" id="SSF52058">
    <property type="entry name" value="L domain-like"/>
    <property type="match status" value="1"/>
</dbReference>
<dbReference type="Gene3D" id="3.80.10.10">
    <property type="entry name" value="Ribonuclease Inhibitor"/>
    <property type="match status" value="3"/>
</dbReference>
<feature type="signal peptide" evidence="4">
    <location>
        <begin position="1"/>
        <end position="16"/>
    </location>
</feature>
<evidence type="ECO:0000256" key="3">
    <source>
        <dbReference type="ARBA" id="ARBA00022840"/>
    </source>
</evidence>
<dbReference type="FunFam" id="3.40.50.300:FF:001091">
    <property type="entry name" value="Probable disease resistance protein At1g61300"/>
    <property type="match status" value="1"/>
</dbReference>
<dbReference type="PANTHER" id="PTHR33463">
    <property type="entry name" value="NB-ARC DOMAIN-CONTAINING PROTEIN-RELATED"/>
    <property type="match status" value="1"/>
</dbReference>
<dbReference type="Pfam" id="PF13855">
    <property type="entry name" value="LRR_8"/>
    <property type="match status" value="1"/>
</dbReference>
<dbReference type="InterPro" id="IPR042197">
    <property type="entry name" value="Apaf_helical"/>
</dbReference>
<dbReference type="Proteomes" id="UP000655225">
    <property type="component" value="Unassembled WGS sequence"/>
</dbReference>
<comment type="caution">
    <text evidence="7">The sequence shown here is derived from an EMBL/GenBank/DDBJ whole genome shotgun (WGS) entry which is preliminary data.</text>
</comment>
<dbReference type="Gene3D" id="1.10.8.430">
    <property type="entry name" value="Helical domain of apoptotic protease-activating factors"/>
    <property type="match status" value="1"/>
</dbReference>
<evidence type="ECO:0000256" key="2">
    <source>
        <dbReference type="ARBA" id="ARBA00022821"/>
    </source>
</evidence>
<sequence length="1028" mass="117532">MAVIGILSVVITPLVAITKCLTIPLKREIGYLVHYKRNVENLKNLVAQLGYKRNDVQGSVDEAYRNGELIKEEVQHWVRRVGEIEAGMKRLHDEVKQNRRYFMRWCPNCRSHYGLGKEANKKIEDASKLLGEGNFSNVSLPTPPPSIESEPGGDFVAFESTGSDMNQVVNALKDENTKIVGVYGMGGVGKTTLVTEMGKQVKREKLFNIAIMVTVSRNHIKTIQSDLAEKLGMVLKDENVDVRGSRLMNRLQLEKTVLLILDDLWEELQLAQVGYRADHKGCKIVITSRILDVCFWMRCQVNIKIKVLSDEESWSLFRMKTGPIVDSPTLQNVARGVVKECGGLPLAIVTLAGALRNKDRWVWEDALVQLKNSSPSEIPCMTTKVYSSLMWSYNYIESDESKLLFLFCCLFEEDKDIRMRDLLIYGIGEGFFLNVDTLFKAKRRLYTMVNNLMASSLLLHGDMDGPYVRMHDLVRDVAIFIASNINHGFLVKPRANLNKWPEMENLNQYKRISLMGNEIGELSGTPMCPQIRTLLLQHNRKLRRTEDCFFQEMESLVVLDLSGASNISSLPTSISLLKNLRTLNLSSCMCLKDLSLEGLEKLEVLILRKTYIPKLPAEISRLSNLKLLDLSDTYILKTIPGNTISILSHLEELLMCGSFSNWEVEQTGGERRAKVASFAELASMPALRILEIHVKNFYRIMVLHNILRPISDWVKKLLERTELLELARCSKSTGLFQPDLLLQRLHELTELRVEYCEELDEIFRYEGPIEGYPLLSRLRVLRLFHLERLTSIWNGIVPFKTLPNLETLDVIGCGRLRNLFSFALAQSIQRLQFLLISSCHNMENIILMEAIELTQFQSTTIFQNLREIVIQNCDSLKSVFSSSLALGLQNLEELAIRECKGIEEIITEDNYRMWVANEKVELPQLKIIELVGLPKLKSFFYQATDLELPSLVGIKIWDCPNLKRFPLKPQSMLNLKKMETSDEWFKGLEWEDQSFKSRLQPLRTDPTGITATGVGKHLIRRMDRLSRF</sequence>
<keyword evidence="2" id="KW-0611">Plant defense</keyword>
<dbReference type="InterPro" id="IPR002182">
    <property type="entry name" value="NB-ARC"/>
</dbReference>
<dbReference type="EMBL" id="JABCRI010000012">
    <property type="protein sequence ID" value="KAF8396805.1"/>
    <property type="molecule type" value="Genomic_DNA"/>
</dbReference>
<dbReference type="GO" id="GO:0043531">
    <property type="term" value="F:ADP binding"/>
    <property type="evidence" value="ECO:0007669"/>
    <property type="project" value="InterPro"/>
</dbReference>
<evidence type="ECO:0000259" key="5">
    <source>
        <dbReference type="Pfam" id="PF00931"/>
    </source>
</evidence>
<dbReference type="InterPro" id="IPR050905">
    <property type="entry name" value="Plant_NBS-LRR"/>
</dbReference>
<dbReference type="Gene3D" id="3.40.50.300">
    <property type="entry name" value="P-loop containing nucleotide triphosphate hydrolases"/>
    <property type="match status" value="1"/>
</dbReference>
<dbReference type="PANTHER" id="PTHR33463:SF198">
    <property type="entry name" value="RPP4C3"/>
    <property type="match status" value="1"/>
</dbReference>
<dbReference type="InterPro" id="IPR032675">
    <property type="entry name" value="LRR_dom_sf"/>
</dbReference>
<feature type="domain" description="Disease resistance protein At4g27190-like leucine-rich repeats" evidence="6">
    <location>
        <begin position="722"/>
        <end position="839"/>
    </location>
</feature>
<dbReference type="OMA" id="ILESMEM"/>
<proteinExistence type="inferred from homology"/>
<feature type="domain" description="Disease resistance protein At4g27190-like leucine-rich repeats" evidence="6">
    <location>
        <begin position="851"/>
        <end position="980"/>
    </location>
</feature>
<accession>A0A834YZJ7</accession>
<dbReference type="InterPro" id="IPR001611">
    <property type="entry name" value="Leu-rich_rpt"/>
</dbReference>
<evidence type="ECO:0000259" key="6">
    <source>
        <dbReference type="Pfam" id="PF23247"/>
    </source>
</evidence>
<dbReference type="PRINTS" id="PR00364">
    <property type="entry name" value="DISEASERSIST"/>
</dbReference>
<gene>
    <name evidence="7" type="ORF">HHK36_018438</name>
</gene>
<evidence type="ECO:0000313" key="8">
    <source>
        <dbReference type="Proteomes" id="UP000655225"/>
    </source>
</evidence>
<keyword evidence="3" id="KW-0547">Nucleotide-binding</keyword>
<evidence type="ECO:0000256" key="1">
    <source>
        <dbReference type="ARBA" id="ARBA00008894"/>
    </source>
</evidence>
<dbReference type="Pfam" id="PF23247">
    <property type="entry name" value="LRR_RPS2"/>
    <property type="match status" value="2"/>
</dbReference>
<dbReference type="InterPro" id="IPR027417">
    <property type="entry name" value="P-loop_NTPase"/>
</dbReference>
<dbReference type="OrthoDB" id="1898799at2759"/>